<keyword evidence="3 6" id="KW-0812">Transmembrane</keyword>
<keyword evidence="2" id="KW-1003">Cell membrane</keyword>
<accession>A0A540VLI1</accession>
<dbReference type="OrthoDB" id="105016at2"/>
<dbReference type="Proteomes" id="UP000317371">
    <property type="component" value="Unassembled WGS sequence"/>
</dbReference>
<feature type="transmembrane region" description="Helical" evidence="6">
    <location>
        <begin position="320"/>
        <end position="343"/>
    </location>
</feature>
<reference evidence="7 8" key="1">
    <citation type="submission" date="2019-06" db="EMBL/GenBank/DDBJ databases">
        <title>Genome sequence of Litorilinea aerophila BAA-2444.</title>
        <authorList>
            <person name="Maclea K.S."/>
            <person name="Maurais E.G."/>
            <person name="Iannazzi L.C."/>
        </authorList>
    </citation>
    <scope>NUCLEOTIDE SEQUENCE [LARGE SCALE GENOMIC DNA]</scope>
    <source>
        <strain evidence="7 8">ATCC BAA-2444</strain>
    </source>
</reference>
<keyword evidence="8" id="KW-1185">Reference proteome</keyword>
<keyword evidence="5 6" id="KW-0472">Membrane</keyword>
<dbReference type="InterPro" id="IPR002797">
    <property type="entry name" value="Polysacc_synth"/>
</dbReference>
<dbReference type="PANTHER" id="PTHR30250:SF28">
    <property type="entry name" value="POLYSACCHARIDE BIOSYNTHESIS PROTEIN"/>
    <property type="match status" value="1"/>
</dbReference>
<evidence type="ECO:0000256" key="2">
    <source>
        <dbReference type="ARBA" id="ARBA00022475"/>
    </source>
</evidence>
<feature type="transmembrane region" description="Helical" evidence="6">
    <location>
        <begin position="69"/>
        <end position="89"/>
    </location>
</feature>
<dbReference type="CDD" id="cd13126">
    <property type="entry name" value="MATE_like_11"/>
    <property type="match status" value="1"/>
</dbReference>
<dbReference type="InterPro" id="IPR050833">
    <property type="entry name" value="Poly_Biosynth_Transport"/>
</dbReference>
<dbReference type="Pfam" id="PF01943">
    <property type="entry name" value="Polysacc_synt"/>
    <property type="match status" value="1"/>
</dbReference>
<feature type="transmembrane region" description="Helical" evidence="6">
    <location>
        <begin position="147"/>
        <end position="164"/>
    </location>
</feature>
<gene>
    <name evidence="7" type="ORF">FKZ61_01665</name>
</gene>
<evidence type="ECO:0000256" key="6">
    <source>
        <dbReference type="SAM" id="Phobius"/>
    </source>
</evidence>
<comment type="subcellular location">
    <subcellularLocation>
        <location evidence="1">Cell membrane</location>
        <topology evidence="1">Multi-pass membrane protein</topology>
    </subcellularLocation>
</comment>
<feature type="transmembrane region" description="Helical" evidence="6">
    <location>
        <begin position="415"/>
        <end position="433"/>
    </location>
</feature>
<evidence type="ECO:0000256" key="3">
    <source>
        <dbReference type="ARBA" id="ARBA00022692"/>
    </source>
</evidence>
<comment type="caution">
    <text evidence="7">The sequence shown here is derived from an EMBL/GenBank/DDBJ whole genome shotgun (WGS) entry which is preliminary data.</text>
</comment>
<dbReference type="InParanoid" id="A0A540VLI1"/>
<name>A0A540VLI1_9CHLR</name>
<keyword evidence="4 6" id="KW-1133">Transmembrane helix</keyword>
<feature type="transmembrane region" description="Helical" evidence="6">
    <location>
        <begin position="282"/>
        <end position="308"/>
    </location>
</feature>
<dbReference type="GO" id="GO:0005886">
    <property type="term" value="C:plasma membrane"/>
    <property type="evidence" value="ECO:0007669"/>
    <property type="project" value="UniProtKB-SubCell"/>
</dbReference>
<proteinExistence type="predicted"/>
<evidence type="ECO:0000256" key="4">
    <source>
        <dbReference type="ARBA" id="ARBA00022989"/>
    </source>
</evidence>
<evidence type="ECO:0000313" key="8">
    <source>
        <dbReference type="Proteomes" id="UP000317371"/>
    </source>
</evidence>
<sequence>MLKEAHPPLPGIEAHQERSAAATALPHSTRAPVRPSLWKGSTLLFISATVVNGGNYLFNLLLGRWLGPAAFADLSLIVTLFLVVSFLTAGLQTPTARFGAIYVADDDLQGLAGFHRWARRWAGWVGVVLMAVFVLGAGHFQAFFTTASSWIFIIFGLFLPFYILQGVDRGLLQGCTRFGRLALTYQVEMWSRLLLGIGLVLLGLGVQGAVLGLGLSCLATWLVARASVGRLPEAPPIPAPVRREALLFVAPVLVTQLGQILINNSDILIVRRFFTAEEAGAYAALALIGRMVFFATWSIVTAMFPIAAQRHHRGESHRPLFYLSMAVVLLVSGAIIGATYFFAQEIVQVLFGATYLTIAPLLWLYGVATLFYALANVVINYRLSIGNTLGTYLAIGGGVAQVSCLWLWHESLAQVVWIQIGLMAGLLVLLLAWDGFLSLREWMGPTLPSARGSR</sequence>
<feature type="transmembrane region" description="Helical" evidence="6">
    <location>
        <begin position="193"/>
        <end position="224"/>
    </location>
</feature>
<dbReference type="AlphaFoldDB" id="A0A540VLI1"/>
<feature type="transmembrane region" description="Helical" evidence="6">
    <location>
        <begin position="355"/>
        <end position="379"/>
    </location>
</feature>
<protein>
    <submittedName>
        <fullName evidence="7">Oligosaccharide flippase family protein</fullName>
    </submittedName>
</protein>
<evidence type="ECO:0000256" key="5">
    <source>
        <dbReference type="ARBA" id="ARBA00023136"/>
    </source>
</evidence>
<evidence type="ECO:0000256" key="1">
    <source>
        <dbReference type="ARBA" id="ARBA00004651"/>
    </source>
</evidence>
<organism evidence="7 8">
    <name type="scientific">Litorilinea aerophila</name>
    <dbReference type="NCBI Taxonomy" id="1204385"/>
    <lineage>
        <taxon>Bacteria</taxon>
        <taxon>Bacillati</taxon>
        <taxon>Chloroflexota</taxon>
        <taxon>Caldilineae</taxon>
        <taxon>Caldilineales</taxon>
        <taxon>Caldilineaceae</taxon>
        <taxon>Litorilinea</taxon>
    </lineage>
</organism>
<evidence type="ECO:0000313" key="7">
    <source>
        <dbReference type="EMBL" id="TQE97605.1"/>
    </source>
</evidence>
<dbReference type="PANTHER" id="PTHR30250">
    <property type="entry name" value="PST FAMILY PREDICTED COLANIC ACID TRANSPORTER"/>
    <property type="match status" value="1"/>
</dbReference>
<feature type="transmembrane region" description="Helical" evidence="6">
    <location>
        <begin position="121"/>
        <end position="140"/>
    </location>
</feature>
<dbReference type="EMBL" id="VIGC01000002">
    <property type="protein sequence ID" value="TQE97605.1"/>
    <property type="molecule type" value="Genomic_DNA"/>
</dbReference>
<feature type="transmembrane region" description="Helical" evidence="6">
    <location>
        <begin position="391"/>
        <end position="409"/>
    </location>
</feature>